<evidence type="ECO:0000313" key="1">
    <source>
        <dbReference type="EMBL" id="MCI2283572.1"/>
    </source>
</evidence>
<reference evidence="1" key="1">
    <citation type="submission" date="2022-01" db="EMBL/GenBank/DDBJ databases">
        <title>Colwellia maritima, isolated from seawater.</title>
        <authorList>
            <person name="Kristyanto S."/>
            <person name="Jung J."/>
            <person name="Jeon C.O."/>
        </authorList>
    </citation>
    <scope>NUCLEOTIDE SEQUENCE</scope>
    <source>
        <strain evidence="1">MSW7</strain>
    </source>
</reference>
<sequence>MDKQKLTEKLQEYAVKPEYLMHEKIKYLAWLAIVEGGQEITHGDGIELSKIDIFSTINANEMLKSIFFKKSIDWSGEEEYRWLLFNETSSDIFIQIHDVIKGVVLGCEFPDNQISQVQAYCKDLMCPCYLLSYQHPKYKLMKISV</sequence>
<comment type="caution">
    <text evidence="1">The sequence shown here is derived from an EMBL/GenBank/DDBJ whole genome shotgun (WGS) entry which is preliminary data.</text>
</comment>
<name>A0ABS9X1B0_9GAMM</name>
<dbReference type="Proteomes" id="UP001139646">
    <property type="component" value="Unassembled WGS sequence"/>
</dbReference>
<evidence type="ECO:0000313" key="2">
    <source>
        <dbReference type="Proteomes" id="UP001139646"/>
    </source>
</evidence>
<keyword evidence="2" id="KW-1185">Reference proteome</keyword>
<accession>A0ABS9X1B0</accession>
<gene>
    <name evidence="1" type="ORF">L3081_09455</name>
</gene>
<proteinExistence type="predicted"/>
<dbReference type="EMBL" id="JAKKSL010000001">
    <property type="protein sequence ID" value="MCI2283572.1"/>
    <property type="molecule type" value="Genomic_DNA"/>
</dbReference>
<organism evidence="1 2">
    <name type="scientific">Colwellia maritima</name>
    <dbReference type="NCBI Taxonomy" id="2912588"/>
    <lineage>
        <taxon>Bacteria</taxon>
        <taxon>Pseudomonadati</taxon>
        <taxon>Pseudomonadota</taxon>
        <taxon>Gammaproteobacteria</taxon>
        <taxon>Alteromonadales</taxon>
        <taxon>Colwelliaceae</taxon>
        <taxon>Colwellia</taxon>
    </lineage>
</organism>
<protein>
    <submittedName>
        <fullName evidence="1">Uncharacterized protein</fullName>
    </submittedName>
</protein>